<feature type="transmembrane region" description="Helical" evidence="2">
    <location>
        <begin position="545"/>
        <end position="564"/>
    </location>
</feature>
<feature type="transmembrane region" description="Helical" evidence="2">
    <location>
        <begin position="327"/>
        <end position="348"/>
    </location>
</feature>
<name>A0ABM4BBX7_HYDVU</name>
<dbReference type="InterPro" id="IPR046338">
    <property type="entry name" value="GAIN_dom_sf"/>
</dbReference>
<evidence type="ECO:0000256" key="2">
    <source>
        <dbReference type="SAM" id="Phobius"/>
    </source>
</evidence>
<reference evidence="3" key="1">
    <citation type="submission" date="2025-05" db="UniProtKB">
        <authorList>
            <consortium name="RefSeq"/>
        </authorList>
    </citation>
    <scope>NUCLEOTIDE SEQUENCE [LARGE SCALE GENOMIC DNA]</scope>
</reference>
<dbReference type="Gene3D" id="1.20.1070.10">
    <property type="entry name" value="Rhodopsin 7-helix transmembrane proteins"/>
    <property type="match status" value="1"/>
</dbReference>
<feature type="transmembrane region" description="Helical" evidence="2">
    <location>
        <begin position="470"/>
        <end position="493"/>
    </location>
</feature>
<dbReference type="PANTHER" id="PTHR12011:SF347">
    <property type="entry name" value="FI21270P1-RELATED"/>
    <property type="match status" value="1"/>
</dbReference>
<keyword evidence="2" id="KW-0812">Transmembrane</keyword>
<evidence type="ECO:0000313" key="3">
    <source>
        <dbReference type="Proteomes" id="UP001652625"/>
    </source>
</evidence>
<organism evidence="3 4">
    <name type="scientific">Hydra vulgaris</name>
    <name type="common">Hydra</name>
    <name type="synonym">Hydra attenuata</name>
    <dbReference type="NCBI Taxonomy" id="6087"/>
    <lineage>
        <taxon>Eukaryota</taxon>
        <taxon>Metazoa</taxon>
        <taxon>Cnidaria</taxon>
        <taxon>Hydrozoa</taxon>
        <taxon>Hydroidolina</taxon>
        <taxon>Anthoathecata</taxon>
        <taxon>Aplanulata</taxon>
        <taxon>Hydridae</taxon>
        <taxon>Hydra</taxon>
    </lineage>
</organism>
<keyword evidence="2" id="KW-0472">Membrane</keyword>
<evidence type="ECO:0000313" key="4">
    <source>
        <dbReference type="RefSeq" id="XP_065646429.1"/>
    </source>
</evidence>
<reference evidence="4" key="2">
    <citation type="submission" date="2025-08" db="UniProtKB">
        <authorList>
            <consortium name="RefSeq"/>
        </authorList>
    </citation>
    <scope>IDENTIFICATION</scope>
</reference>
<dbReference type="PANTHER" id="PTHR12011">
    <property type="entry name" value="ADHESION G-PROTEIN COUPLED RECEPTOR"/>
    <property type="match status" value="1"/>
</dbReference>
<feature type="region of interest" description="Disordered" evidence="1">
    <location>
        <begin position="611"/>
        <end position="646"/>
    </location>
</feature>
<gene>
    <name evidence="4" type="primary">LOC100209011</name>
</gene>
<feature type="transmembrane region" description="Helical" evidence="2">
    <location>
        <begin position="428"/>
        <end position="450"/>
    </location>
</feature>
<keyword evidence="2" id="KW-1133">Transmembrane helix</keyword>
<dbReference type="GeneID" id="100209011"/>
<protein>
    <submittedName>
        <fullName evidence="4">Adhesion G protein-coupled receptor B1</fullName>
    </submittedName>
</protein>
<sequence length="646" mass="73440">MFFNSTLFKNYTALLRNGRRQKMFLFVFLLIGARVDVICSMEIQTNNASDSSSCDGKNTYDPKEYFQRSDCFTDLCSNSLLKILETYIFCNDWSTPKQPQMIAQNVADYLLKLAVFLTGNLSVVDSEAKKSWSYTSIFLISEYGYLNKKLMQSWNPVVFDFDNSVSYELPPTQLENDKTPFQITVFNTNIVKAGDNAIFKIDRSALRQTLQKLGDPDILPENGVEYLLNSKIIFISLYRIEKINTEFSSMKFTLVDSKTMINHRCVKLVDGLGTGSWTDGGCYLSYTDTTTVKCRCDVIEGTFAIVSQKIVMISTDEKIKRDIITDGLSIVCYIGIGTSLLSILYPYAMRCTNFSGMILIYRYCDFIHAMEFVLILVGIQLSEDAESSNSISTIINFLHHSVMTWFVCEGLYLIHGITPLYDEKIGASFFYSTLAFGIPAALAASVAGYDYSYKGVTQFLWPYPSSTVDIGYFILPTIIIMIIIVITNVILIYDLSCWIGSHEDYLYVRSKVFVIRSIGFTLVFPITHVFGIISMKLGETGSYPYLFIGFVAIQVIQMFYFHVINNFEVRAFQKLKEEVENATEEKDVGNFRDKEQVSFRSKIPDSNFLLREVYDEEEEPKRSDTPSSTGSQTYLFSKGSTKKISL</sequence>
<accession>A0ABM4BBX7</accession>
<dbReference type="Proteomes" id="UP001652625">
    <property type="component" value="Chromosome 02"/>
</dbReference>
<proteinExistence type="predicted"/>
<keyword evidence="4" id="KW-0675">Receptor</keyword>
<feature type="transmembrane region" description="Helical" evidence="2">
    <location>
        <begin position="513"/>
        <end position="533"/>
    </location>
</feature>
<feature type="transmembrane region" description="Helical" evidence="2">
    <location>
        <begin position="360"/>
        <end position="382"/>
    </location>
</feature>
<feature type="compositionally biased region" description="Polar residues" evidence="1">
    <location>
        <begin position="625"/>
        <end position="646"/>
    </location>
</feature>
<keyword evidence="3" id="KW-1185">Reference proteome</keyword>
<dbReference type="Gene3D" id="2.60.220.50">
    <property type="match status" value="1"/>
</dbReference>
<dbReference type="RefSeq" id="XP_065646429.1">
    <property type="nucleotide sequence ID" value="XM_065790357.1"/>
</dbReference>
<evidence type="ECO:0000256" key="1">
    <source>
        <dbReference type="SAM" id="MobiDB-lite"/>
    </source>
</evidence>